<dbReference type="SUPFAM" id="SSF51445">
    <property type="entry name" value="(Trans)glycosidases"/>
    <property type="match status" value="1"/>
</dbReference>
<evidence type="ECO:0000313" key="5">
    <source>
        <dbReference type="Proteomes" id="UP000438182"/>
    </source>
</evidence>
<dbReference type="Pfam" id="PF01183">
    <property type="entry name" value="Glyco_hydro_25"/>
    <property type="match status" value="1"/>
</dbReference>
<evidence type="ECO:0000256" key="3">
    <source>
        <dbReference type="ARBA" id="ARBA00023295"/>
    </source>
</evidence>
<dbReference type="SMART" id="SM00641">
    <property type="entry name" value="Glyco_25"/>
    <property type="match status" value="1"/>
</dbReference>
<protein>
    <submittedName>
        <fullName evidence="4">Lysozyme</fullName>
    </submittedName>
</protein>
<evidence type="ECO:0000313" key="4">
    <source>
        <dbReference type="EMBL" id="MWB99833.1"/>
    </source>
</evidence>
<dbReference type="PANTHER" id="PTHR34135">
    <property type="entry name" value="LYSOZYME"/>
    <property type="match status" value="1"/>
</dbReference>
<dbReference type="InterPro" id="IPR018077">
    <property type="entry name" value="Glyco_hydro_fam25_subgr"/>
</dbReference>
<dbReference type="EMBL" id="WSTA01000081">
    <property type="protein sequence ID" value="MWB99833.1"/>
    <property type="molecule type" value="Genomic_DNA"/>
</dbReference>
<dbReference type="RefSeq" id="WP_160426451.1">
    <property type="nucleotide sequence ID" value="NZ_WSTA01000081.1"/>
</dbReference>
<gene>
    <name evidence="4" type="ORF">GB864_14895</name>
</gene>
<dbReference type="GO" id="GO:0016052">
    <property type="term" value="P:carbohydrate catabolic process"/>
    <property type="evidence" value="ECO:0007669"/>
    <property type="project" value="TreeGrafter"/>
</dbReference>
<keyword evidence="2" id="KW-0378">Hydrolase</keyword>
<accession>A0A6I4NZT3</accession>
<dbReference type="InterPro" id="IPR002053">
    <property type="entry name" value="Glyco_hydro_25"/>
</dbReference>
<dbReference type="PROSITE" id="PS51904">
    <property type="entry name" value="GLYCOSYL_HYDROL_F25_2"/>
    <property type="match status" value="1"/>
</dbReference>
<keyword evidence="3" id="KW-0326">Glycosidase</keyword>
<evidence type="ECO:0000256" key="2">
    <source>
        <dbReference type="ARBA" id="ARBA00022801"/>
    </source>
</evidence>
<dbReference type="InterPro" id="IPR017853">
    <property type="entry name" value="GH"/>
</dbReference>
<dbReference type="GO" id="GO:0003796">
    <property type="term" value="F:lysozyme activity"/>
    <property type="evidence" value="ECO:0007669"/>
    <property type="project" value="InterPro"/>
</dbReference>
<evidence type="ECO:0000256" key="1">
    <source>
        <dbReference type="ARBA" id="ARBA00010646"/>
    </source>
</evidence>
<keyword evidence="5" id="KW-1185">Reference proteome</keyword>
<comment type="caution">
    <text evidence="4">The sequence shown here is derived from an EMBL/GenBank/DDBJ whole genome shotgun (WGS) entry which is preliminary data.</text>
</comment>
<comment type="similarity">
    <text evidence="1">Belongs to the glycosyl hydrolase 25 family.</text>
</comment>
<proteinExistence type="inferred from homology"/>
<dbReference type="GO" id="GO:0009253">
    <property type="term" value="P:peptidoglycan catabolic process"/>
    <property type="evidence" value="ECO:0007669"/>
    <property type="project" value="InterPro"/>
</dbReference>
<dbReference type="PANTHER" id="PTHR34135:SF2">
    <property type="entry name" value="LYSOZYME"/>
    <property type="match status" value="1"/>
</dbReference>
<organism evidence="4 5">
    <name type="scientific">Agromyces seonyuensis</name>
    <dbReference type="NCBI Taxonomy" id="2662446"/>
    <lineage>
        <taxon>Bacteria</taxon>
        <taxon>Bacillati</taxon>
        <taxon>Actinomycetota</taxon>
        <taxon>Actinomycetes</taxon>
        <taxon>Micrococcales</taxon>
        <taxon>Microbacteriaceae</taxon>
        <taxon>Agromyces</taxon>
    </lineage>
</organism>
<dbReference type="GO" id="GO:0016998">
    <property type="term" value="P:cell wall macromolecule catabolic process"/>
    <property type="evidence" value="ECO:0007669"/>
    <property type="project" value="InterPro"/>
</dbReference>
<dbReference type="Gene3D" id="3.20.20.80">
    <property type="entry name" value="Glycosidases"/>
    <property type="match status" value="1"/>
</dbReference>
<dbReference type="Proteomes" id="UP000438182">
    <property type="component" value="Unassembled WGS sequence"/>
</dbReference>
<dbReference type="AlphaFoldDB" id="A0A6I4NZT3"/>
<reference evidence="4 5" key="1">
    <citation type="submission" date="2019-12" db="EMBL/GenBank/DDBJ databases">
        <authorList>
            <person name="Kim Y.S."/>
        </authorList>
    </citation>
    <scope>NUCLEOTIDE SEQUENCE [LARGE SCALE GENOMIC DNA]</scope>
    <source>
        <strain evidence="4 5">MMS17-SY077</strain>
    </source>
</reference>
<sequence length="248" mass="26941">MARTRRRTRAWLFGGLAAVALLGGLTAALIATGTIWPNRVGAAAYDVRGVDVSSYQGEIDWPVLAAQDLDFAWIKATEGSGTIDSRFAANWADARETDLLVGAYHFLSFDSPAETQAANIIATVPDEGTLPITVDVECYADYCTDPADAGQVRGILTPLLDLLEAHYGVPPVLYATGDAYERYLAGGYPDNPIWIRDVVAEPTLPDGRAWTVWQYSHRERLDGYDGDEPFIDLNVFAGTLDELAALAR</sequence>
<name>A0A6I4NZT3_9MICO</name>